<evidence type="ECO:0000256" key="3">
    <source>
        <dbReference type="SAM" id="SignalP"/>
    </source>
</evidence>
<dbReference type="AlphaFoldDB" id="A0A1E3J8M1"/>
<feature type="region of interest" description="Disordered" evidence="1">
    <location>
        <begin position="103"/>
        <end position="400"/>
    </location>
</feature>
<feature type="compositionally biased region" description="Basic and acidic residues" evidence="1">
    <location>
        <begin position="132"/>
        <end position="152"/>
    </location>
</feature>
<comment type="caution">
    <text evidence="4">The sequence shown here is derived from an EMBL/GenBank/DDBJ whole genome shotgun (WGS) entry which is preliminary data.</text>
</comment>
<feature type="compositionally biased region" description="Acidic residues" evidence="1">
    <location>
        <begin position="108"/>
        <end position="118"/>
    </location>
</feature>
<organism evidence="4 5">
    <name type="scientific">Cryptococcus amylolentus CBS 6273</name>
    <dbReference type="NCBI Taxonomy" id="1296118"/>
    <lineage>
        <taxon>Eukaryota</taxon>
        <taxon>Fungi</taxon>
        <taxon>Dikarya</taxon>
        <taxon>Basidiomycota</taxon>
        <taxon>Agaricomycotina</taxon>
        <taxon>Tremellomycetes</taxon>
        <taxon>Tremellales</taxon>
        <taxon>Cryptococcaceae</taxon>
        <taxon>Cryptococcus</taxon>
    </lineage>
</organism>
<evidence type="ECO:0000313" key="4">
    <source>
        <dbReference type="EMBL" id="ODN97192.1"/>
    </source>
</evidence>
<gene>
    <name evidence="4" type="ORF">I350_08172</name>
</gene>
<keyword evidence="2" id="KW-1133">Transmembrane helix</keyword>
<feature type="transmembrane region" description="Helical" evidence="2">
    <location>
        <begin position="73"/>
        <end position="95"/>
    </location>
</feature>
<proteinExistence type="predicted"/>
<evidence type="ECO:0000313" key="5">
    <source>
        <dbReference type="Proteomes" id="UP000095149"/>
    </source>
</evidence>
<name>A0A1E3J8M1_9TREE</name>
<accession>A0A1E3J8M1</accession>
<feature type="compositionally biased region" description="Polar residues" evidence="1">
    <location>
        <begin position="461"/>
        <end position="479"/>
    </location>
</feature>
<keyword evidence="3" id="KW-0732">Signal</keyword>
<dbReference type="OrthoDB" id="2597019at2759"/>
<feature type="compositionally biased region" description="Polar residues" evidence="1">
    <location>
        <begin position="331"/>
        <end position="344"/>
    </location>
</feature>
<reference evidence="4 5" key="1">
    <citation type="submission" date="2016-06" db="EMBL/GenBank/DDBJ databases">
        <title>Evolution of pathogenesis and genome organization in the Tremellales.</title>
        <authorList>
            <person name="Cuomo C."/>
            <person name="Litvintseva A."/>
            <person name="Heitman J."/>
            <person name="Chen Y."/>
            <person name="Sun S."/>
            <person name="Springer D."/>
            <person name="Dromer F."/>
            <person name="Young S."/>
            <person name="Zeng Q."/>
            <person name="Chapman S."/>
            <person name="Gujja S."/>
            <person name="Saif S."/>
            <person name="Birren B."/>
        </authorList>
    </citation>
    <scope>NUCLEOTIDE SEQUENCE [LARGE SCALE GENOMIC DNA]</scope>
    <source>
        <strain evidence="4 5">CBS 6273</strain>
    </source>
</reference>
<dbReference type="EMBL" id="MEKH01000014">
    <property type="protein sequence ID" value="ODN97192.1"/>
    <property type="molecule type" value="Genomic_DNA"/>
</dbReference>
<protein>
    <submittedName>
        <fullName evidence="4">Uncharacterized protein</fullName>
    </submittedName>
</protein>
<sequence length="531" mass="56787">MLMPLAVASLLPLLLIDSAFALPADSSSEAVQASASTGTSSASSESSTSTDCNYDGNVGDYLSCAKSKISTTALIGAGIGVTLGVFVLAFGCIWLTKKKRKKVTDDKDQGDEGEESGSDGEKVSKGRRARQMNREESEAEDDWRPVKLREDEPPTYQEARRNHGKKGASHRDYNTDSSSSELDPLPRKGGPRKGNRDTIYSQRAVRPAPSVVQPSRQAPFGDSGSPGQDVIMSGRQLYPSNPSPDPRHLQPRQHQQPPTNAARDSVFSTYSTRPPPRGPQPALPSMATARASVSSSFSSRQPSRGPQPPLPSAMRSSVHSRAPLRGAAGSRPTSTMSFSKQPNTLDVPPMPALRGQTSAPRRDRPPTRLLRSESYTPVPSQAPPVQAHALPSSLLASNPANMTAPLNIRKSVEHSNYIPSYYQSSNRPESAETSSLPFLSDKSDESPPDPSMKPVPVEMLSPSSDKSTLNSARLENNMNARERLSSGPKGSRMGPISTIPPFKGKTAGSTGARDGGQKPMSRRPNETGGVI</sequence>
<feature type="region of interest" description="Disordered" evidence="1">
    <location>
        <begin position="420"/>
        <end position="531"/>
    </location>
</feature>
<feature type="compositionally biased region" description="Polar residues" evidence="1">
    <location>
        <begin position="420"/>
        <end position="437"/>
    </location>
</feature>
<feature type="chain" id="PRO_5009130188" evidence="3">
    <location>
        <begin position="22"/>
        <end position="531"/>
    </location>
</feature>
<dbReference type="Proteomes" id="UP000095149">
    <property type="component" value="Unassembled WGS sequence"/>
</dbReference>
<evidence type="ECO:0000256" key="1">
    <source>
        <dbReference type="SAM" id="MobiDB-lite"/>
    </source>
</evidence>
<feature type="compositionally biased region" description="Pro residues" evidence="1">
    <location>
        <begin position="273"/>
        <end position="282"/>
    </location>
</feature>
<feature type="compositionally biased region" description="Low complexity" evidence="1">
    <location>
        <begin position="292"/>
        <end position="304"/>
    </location>
</feature>
<keyword evidence="2" id="KW-0472">Membrane</keyword>
<evidence type="ECO:0000256" key="2">
    <source>
        <dbReference type="SAM" id="Phobius"/>
    </source>
</evidence>
<feature type="signal peptide" evidence="3">
    <location>
        <begin position="1"/>
        <end position="21"/>
    </location>
</feature>
<keyword evidence="2" id="KW-0812">Transmembrane</keyword>